<dbReference type="Proteomes" id="UP000035350">
    <property type="component" value="Unassembled WGS sequence"/>
</dbReference>
<dbReference type="InterPro" id="IPR043128">
    <property type="entry name" value="Rev_trsase/Diguanyl_cyclase"/>
</dbReference>
<evidence type="ECO:0000256" key="1">
    <source>
        <dbReference type="ARBA" id="ARBA00004651"/>
    </source>
</evidence>
<dbReference type="SUPFAM" id="SSF55073">
    <property type="entry name" value="Nucleotide cyclase"/>
    <property type="match status" value="1"/>
</dbReference>
<comment type="caution">
    <text evidence="8">The sequence shown here is derived from an EMBL/GenBank/DDBJ whole genome shotgun (WGS) entry which is preliminary data.</text>
</comment>
<dbReference type="RefSeq" id="WP_046958588.1">
    <property type="nucleotide sequence ID" value="NZ_LCYN01000027.1"/>
</dbReference>
<dbReference type="InterPro" id="IPR029787">
    <property type="entry name" value="Nucleotide_cyclase"/>
</dbReference>
<evidence type="ECO:0000256" key="2">
    <source>
        <dbReference type="ARBA" id="ARBA00022475"/>
    </source>
</evidence>
<evidence type="ECO:0000259" key="7">
    <source>
        <dbReference type="PROSITE" id="PS50887"/>
    </source>
</evidence>
<feature type="transmembrane region" description="Helical" evidence="6">
    <location>
        <begin position="132"/>
        <end position="151"/>
    </location>
</feature>
<dbReference type="AlphaFoldDB" id="A0A0G8C3W1"/>
<evidence type="ECO:0000256" key="4">
    <source>
        <dbReference type="ARBA" id="ARBA00022989"/>
    </source>
</evidence>
<protein>
    <recommendedName>
        <fullName evidence="7">GGDEF domain-containing protein</fullName>
    </recommendedName>
</protein>
<feature type="transmembrane region" description="Helical" evidence="6">
    <location>
        <begin position="34"/>
        <end position="56"/>
    </location>
</feature>
<dbReference type="Pfam" id="PF00990">
    <property type="entry name" value="GGDEF"/>
    <property type="match status" value="1"/>
</dbReference>
<feature type="transmembrane region" description="Helical" evidence="6">
    <location>
        <begin position="101"/>
        <end position="120"/>
    </location>
</feature>
<dbReference type="CDD" id="cd01949">
    <property type="entry name" value="GGDEF"/>
    <property type="match status" value="1"/>
</dbReference>
<dbReference type="GO" id="GO:0005886">
    <property type="term" value="C:plasma membrane"/>
    <property type="evidence" value="ECO:0007669"/>
    <property type="project" value="UniProtKB-SubCell"/>
</dbReference>
<dbReference type="PATRIC" id="fig|1396.433.peg.3148"/>
<dbReference type="GO" id="GO:0000155">
    <property type="term" value="F:phosphorelay sensor kinase activity"/>
    <property type="evidence" value="ECO:0007669"/>
    <property type="project" value="InterPro"/>
</dbReference>
<accession>A0A0G8C3W1</accession>
<keyword evidence="2" id="KW-1003">Cell membrane</keyword>
<dbReference type="GO" id="GO:1902201">
    <property type="term" value="P:negative regulation of bacterial-type flagellum-dependent cell motility"/>
    <property type="evidence" value="ECO:0007669"/>
    <property type="project" value="TreeGrafter"/>
</dbReference>
<dbReference type="SMART" id="SM00267">
    <property type="entry name" value="GGDEF"/>
    <property type="match status" value="1"/>
</dbReference>
<keyword evidence="4 6" id="KW-1133">Transmembrane helix</keyword>
<dbReference type="PANTHER" id="PTHR45138">
    <property type="entry name" value="REGULATORY COMPONENTS OF SENSORY TRANSDUCTION SYSTEM"/>
    <property type="match status" value="1"/>
</dbReference>
<dbReference type="Gene3D" id="3.30.70.270">
    <property type="match status" value="1"/>
</dbReference>
<feature type="domain" description="GGDEF" evidence="7">
    <location>
        <begin position="222"/>
        <end position="352"/>
    </location>
</feature>
<proteinExistence type="predicted"/>
<dbReference type="InterPro" id="IPR050469">
    <property type="entry name" value="Diguanylate_Cyclase"/>
</dbReference>
<gene>
    <name evidence="8" type="ORF">B4147_5749</name>
</gene>
<evidence type="ECO:0000313" key="8">
    <source>
        <dbReference type="EMBL" id="KKZ94425.1"/>
    </source>
</evidence>
<evidence type="ECO:0000313" key="9">
    <source>
        <dbReference type="Proteomes" id="UP000035350"/>
    </source>
</evidence>
<dbReference type="InterPro" id="IPR011620">
    <property type="entry name" value="Sig_transdc_His_kinase_LytS_TM"/>
</dbReference>
<organism evidence="8 9">
    <name type="scientific">Bacillus wiedmannii</name>
    <dbReference type="NCBI Taxonomy" id="1890302"/>
    <lineage>
        <taxon>Bacteria</taxon>
        <taxon>Bacillati</taxon>
        <taxon>Bacillota</taxon>
        <taxon>Bacilli</taxon>
        <taxon>Bacillales</taxon>
        <taxon>Bacillaceae</taxon>
        <taxon>Bacillus</taxon>
        <taxon>Bacillus cereus group</taxon>
    </lineage>
</organism>
<keyword evidence="3 6" id="KW-0812">Transmembrane</keyword>
<dbReference type="PROSITE" id="PS50887">
    <property type="entry name" value="GGDEF"/>
    <property type="match status" value="1"/>
</dbReference>
<evidence type="ECO:0000256" key="5">
    <source>
        <dbReference type="ARBA" id="ARBA00023136"/>
    </source>
</evidence>
<feature type="transmembrane region" description="Helical" evidence="6">
    <location>
        <begin position="5"/>
        <end position="22"/>
    </location>
</feature>
<dbReference type="EMBL" id="LCYN01000027">
    <property type="protein sequence ID" value="KKZ94425.1"/>
    <property type="molecule type" value="Genomic_DNA"/>
</dbReference>
<name>A0A0G8C3W1_9BACI</name>
<dbReference type="GO" id="GO:0071555">
    <property type="term" value="P:cell wall organization"/>
    <property type="evidence" value="ECO:0007669"/>
    <property type="project" value="InterPro"/>
</dbReference>
<feature type="transmembrane region" description="Helical" evidence="6">
    <location>
        <begin position="157"/>
        <end position="179"/>
    </location>
</feature>
<dbReference type="FunFam" id="3.30.70.270:FF:000001">
    <property type="entry name" value="Diguanylate cyclase domain protein"/>
    <property type="match status" value="1"/>
</dbReference>
<comment type="subcellular location">
    <subcellularLocation>
        <location evidence="1">Cell membrane</location>
        <topology evidence="1">Multi-pass membrane protein</topology>
    </subcellularLocation>
</comment>
<reference evidence="8 9" key="1">
    <citation type="journal article" date="2015" name="Genome Announc.">
        <title>Next-Generation Whole-Genome Sequencing of Eight Strains of Bacillus cereus, Isolated from Food.</title>
        <authorList>
            <person name="Krawczyk A.O."/>
            <person name="de Jong A."/>
            <person name="Eijlander R.T."/>
            <person name="Berendsen E.M."/>
            <person name="Holsappel S."/>
            <person name="Wells-Bennik M.H."/>
            <person name="Kuipers O.P."/>
        </authorList>
    </citation>
    <scope>NUCLEOTIDE SEQUENCE [LARGE SCALE GENOMIC DNA]</scope>
    <source>
        <strain evidence="8 9">B4147</strain>
    </source>
</reference>
<evidence type="ECO:0000256" key="3">
    <source>
        <dbReference type="ARBA" id="ARBA00022692"/>
    </source>
</evidence>
<dbReference type="GO" id="GO:0043709">
    <property type="term" value="P:cell adhesion involved in single-species biofilm formation"/>
    <property type="evidence" value="ECO:0007669"/>
    <property type="project" value="TreeGrafter"/>
</dbReference>
<dbReference type="GO" id="GO:0052621">
    <property type="term" value="F:diguanylate cyclase activity"/>
    <property type="evidence" value="ECO:0007669"/>
    <property type="project" value="TreeGrafter"/>
</dbReference>
<feature type="transmembrane region" description="Helical" evidence="6">
    <location>
        <begin position="68"/>
        <end position="95"/>
    </location>
</feature>
<dbReference type="Pfam" id="PF07694">
    <property type="entry name" value="5TM-5TMR_LYT"/>
    <property type="match status" value="1"/>
</dbReference>
<dbReference type="NCBIfam" id="TIGR00254">
    <property type="entry name" value="GGDEF"/>
    <property type="match status" value="1"/>
</dbReference>
<keyword evidence="5 6" id="KW-0472">Membrane</keyword>
<reference evidence="9" key="2">
    <citation type="submission" date="2015-04" db="EMBL/GenBank/DDBJ databases">
        <title>Draft Genome Sequences of Eight Spore-Forming Food Isolates of Bacillus cereus Genome sequencing.</title>
        <authorList>
            <person name="Krawcyk A.O."/>
            <person name="de Jong A."/>
            <person name="Eijlander R.T."/>
            <person name="Berendsen E.M."/>
            <person name="Holsappel S."/>
            <person name="Wells-Bennik M."/>
            <person name="Kuipers O.P."/>
        </authorList>
    </citation>
    <scope>NUCLEOTIDE SEQUENCE [LARGE SCALE GENOMIC DNA]</scope>
    <source>
        <strain evidence="9">B4147</strain>
    </source>
</reference>
<sequence>MLRDLFVNTTIILSFIFIGGQLLRDKPLKEGFSFWQKCVVGVFTGILGILLMYFGVHVGTILLDLRYLAIILAVIIGGPIASTIAVSMILVTRLLFMDYSLASQVAFYTIIAIGIGSIFISRMKLSLAEKWAWLHTYILSILIPALYIWLIKDIHIVGLYLFSSIVTGYITFFSANYVLQSNELFQTMKQYATVDALTGLGNVRQFDLEMNRHISNKRVKNDSLCLLLIDIDHFKHVNDTYGHPAGDEVLKQVGRILREISTFPDLTFRKGGEEFALLIPKREIAYGICMGEQIRTAVEKHSFQLLDGTKIKITVSVGISEFESSPNQFIQAADDALYYSKRNGRNQVSSAS</sequence>
<evidence type="ECO:0000256" key="6">
    <source>
        <dbReference type="SAM" id="Phobius"/>
    </source>
</evidence>
<dbReference type="PANTHER" id="PTHR45138:SF9">
    <property type="entry name" value="DIGUANYLATE CYCLASE DGCM-RELATED"/>
    <property type="match status" value="1"/>
</dbReference>
<dbReference type="InterPro" id="IPR000160">
    <property type="entry name" value="GGDEF_dom"/>
</dbReference>